<dbReference type="InParanoid" id="A0A5J5EM40"/>
<proteinExistence type="predicted"/>
<sequence length="370" mass="40355">MPSFDAMCLDIHMEIAEFLGDADTINLILALSSNGAVTAYIRELRIRRDPTPEYSPNRLKSVLLWAYALVSPEHLRHIITLLPPTALHPPTKNGELIPIPGGVNQMYTELSNGAIRIHPELAAKIPFGGCGAMCLAAAEGNLAAIGVLLEHWDWLSEDSVAPLTWACLYGRVNALEVILRDMRARTSPEQRVALIASPTRLHYYTGLFYYTPIDCALFAMHTPTSTDSGRQALQLLIAEASYNPDTLANAKIRAAINLLFMAELQLQWDPDNSLATFDAMFDALAPLPESFLRVAPGISLPVLIRAGILGSVQLGGIGARMRLFYYATRYMALVSPSNDIASLVARHIVDPEVLELVGGFVPGGVEALRN</sequence>
<evidence type="ECO:0000313" key="1">
    <source>
        <dbReference type="EMBL" id="KAA8895748.1"/>
    </source>
</evidence>
<reference evidence="1 2" key="1">
    <citation type="submission" date="2019-09" db="EMBL/GenBank/DDBJ databases">
        <title>Draft genome of the ectomycorrhizal ascomycete Sphaerosporella brunnea.</title>
        <authorList>
            <consortium name="DOE Joint Genome Institute"/>
            <person name="Benucci G.M."/>
            <person name="Marozzi G."/>
            <person name="Antonielli L."/>
            <person name="Sanchez S."/>
            <person name="Marco P."/>
            <person name="Wang X."/>
            <person name="Falini L.B."/>
            <person name="Barry K."/>
            <person name="Haridas S."/>
            <person name="Lipzen A."/>
            <person name="Labutti K."/>
            <person name="Grigoriev I.V."/>
            <person name="Murat C."/>
            <person name="Martin F."/>
            <person name="Albertini E."/>
            <person name="Donnini D."/>
            <person name="Bonito G."/>
        </authorList>
    </citation>
    <scope>NUCLEOTIDE SEQUENCE [LARGE SCALE GENOMIC DNA]</scope>
    <source>
        <strain evidence="1 2">Sb_GMNB300</strain>
    </source>
</reference>
<keyword evidence="2" id="KW-1185">Reference proteome</keyword>
<comment type="caution">
    <text evidence="1">The sequence shown here is derived from an EMBL/GenBank/DDBJ whole genome shotgun (WGS) entry which is preliminary data.</text>
</comment>
<evidence type="ECO:0008006" key="3">
    <source>
        <dbReference type="Google" id="ProtNLM"/>
    </source>
</evidence>
<name>A0A5J5EM40_9PEZI</name>
<dbReference type="AlphaFoldDB" id="A0A5J5EM40"/>
<accession>A0A5J5EM40</accession>
<evidence type="ECO:0000313" key="2">
    <source>
        <dbReference type="Proteomes" id="UP000326924"/>
    </source>
</evidence>
<dbReference type="EMBL" id="VXIS01000246">
    <property type="protein sequence ID" value="KAA8895748.1"/>
    <property type="molecule type" value="Genomic_DNA"/>
</dbReference>
<organism evidence="1 2">
    <name type="scientific">Sphaerosporella brunnea</name>
    <dbReference type="NCBI Taxonomy" id="1250544"/>
    <lineage>
        <taxon>Eukaryota</taxon>
        <taxon>Fungi</taxon>
        <taxon>Dikarya</taxon>
        <taxon>Ascomycota</taxon>
        <taxon>Pezizomycotina</taxon>
        <taxon>Pezizomycetes</taxon>
        <taxon>Pezizales</taxon>
        <taxon>Pyronemataceae</taxon>
        <taxon>Sphaerosporella</taxon>
    </lineage>
</organism>
<gene>
    <name evidence="1" type="ORF">FN846DRAFT_316196</name>
</gene>
<dbReference type="Proteomes" id="UP000326924">
    <property type="component" value="Unassembled WGS sequence"/>
</dbReference>
<protein>
    <recommendedName>
        <fullName evidence="3">Ankyrin repeat-containing domain protein</fullName>
    </recommendedName>
</protein>